<name>A0AAX4QG79_9CAUD</name>
<evidence type="ECO:0000313" key="2">
    <source>
        <dbReference type="Proteomes" id="UP001459105"/>
    </source>
</evidence>
<accession>A0AAX4QG79</accession>
<reference evidence="1" key="1">
    <citation type="submission" date="2024-03" db="EMBL/GenBank/DDBJ databases">
        <authorList>
            <person name="Lin W."/>
            <person name="Li D."/>
            <person name="Tong Y."/>
        </authorList>
    </citation>
    <scope>NUCLEOTIDE SEQUENCE</scope>
</reference>
<sequence>MPAGSYDDVIEAHATFKRTMQLFVGNAPRNLTGATIHAQLRRNVNDTSPTQAFTNGSGITITDALDGKFTWEIAANITATLSGTYVYDVLIIEAGDNRIRVLEGKLTVRPAVTRV</sequence>
<protein>
    <submittedName>
        <fullName evidence="1">Uncharacterized protein</fullName>
    </submittedName>
</protein>
<organism evidence="1 2">
    <name type="scientific">Microcystis phage Mvi-JY20</name>
    <dbReference type="NCBI Taxonomy" id="3128146"/>
    <lineage>
        <taxon>Viruses</taxon>
        <taxon>Duplodnaviria</taxon>
        <taxon>Heunggongvirae</taxon>
        <taxon>Uroviricota</taxon>
        <taxon>Caudoviricetes</taxon>
    </lineage>
</organism>
<dbReference type="EMBL" id="PP438412">
    <property type="protein sequence ID" value="XAI95483.1"/>
    <property type="molecule type" value="Genomic_DNA"/>
</dbReference>
<evidence type="ECO:0000313" key="1">
    <source>
        <dbReference type="EMBL" id="XAI95483.1"/>
    </source>
</evidence>
<proteinExistence type="predicted"/>
<dbReference type="Proteomes" id="UP001459105">
    <property type="component" value="Segment"/>
</dbReference>